<evidence type="ECO:0000256" key="2">
    <source>
        <dbReference type="SAM" id="Phobius"/>
    </source>
</evidence>
<evidence type="ECO:0000313" key="4">
    <source>
        <dbReference type="EMBL" id="GFG37508.1"/>
    </source>
</evidence>
<comment type="similarity">
    <text evidence="1">Belongs to the canopy family.</text>
</comment>
<dbReference type="InParanoid" id="A0A6L2Q3U8"/>
<sequence length="219" mass="24989">MKLKVNVNDDYSEKLLDTMPMKAVKFTTVTMNLLYVALVVVLPRSILAYVDPKNVRCLVCRSVVEEIDSAIQKVDPKRTLEVGSYRLDSMGNQQQKTVSYSRSELYLTEVLETVCNKMDDYVRATYKTSGELTLLRLIGADGQMNPDLSRVDIVQDSDLNKSLKFYCEGIVEEYEENILRLFGTDADNIDIKLCSSEAKLCSHSESDMDDYEFEDRDEL</sequence>
<name>A0A6L2Q3U8_COPFO</name>
<dbReference type="AlphaFoldDB" id="A0A6L2Q3U8"/>
<dbReference type="FunCoup" id="A0A6L2Q3U8">
    <property type="interactions" value="1228"/>
</dbReference>
<accession>A0A6L2Q3U8</accession>
<evidence type="ECO:0000256" key="1">
    <source>
        <dbReference type="ARBA" id="ARBA00007285"/>
    </source>
</evidence>
<organism evidence="4 5">
    <name type="scientific">Coptotermes formosanus</name>
    <name type="common">Formosan subterranean termite</name>
    <dbReference type="NCBI Taxonomy" id="36987"/>
    <lineage>
        <taxon>Eukaryota</taxon>
        <taxon>Metazoa</taxon>
        <taxon>Ecdysozoa</taxon>
        <taxon>Arthropoda</taxon>
        <taxon>Hexapoda</taxon>
        <taxon>Insecta</taxon>
        <taxon>Pterygota</taxon>
        <taxon>Neoptera</taxon>
        <taxon>Polyneoptera</taxon>
        <taxon>Dictyoptera</taxon>
        <taxon>Blattodea</taxon>
        <taxon>Blattoidea</taxon>
        <taxon>Termitoidae</taxon>
        <taxon>Rhinotermitidae</taxon>
        <taxon>Coptotermes</taxon>
    </lineage>
</organism>
<dbReference type="PANTHER" id="PTHR13341:SF2">
    <property type="entry name" value="PROTEIN SEELE"/>
    <property type="match status" value="1"/>
</dbReference>
<feature type="domain" description="DUF3456" evidence="3">
    <location>
        <begin position="56"/>
        <end position="201"/>
    </location>
</feature>
<feature type="transmembrane region" description="Helical" evidence="2">
    <location>
        <begin position="29"/>
        <end position="50"/>
    </location>
</feature>
<dbReference type="GO" id="GO:0005783">
    <property type="term" value="C:endoplasmic reticulum"/>
    <property type="evidence" value="ECO:0007669"/>
    <property type="project" value="TreeGrafter"/>
</dbReference>
<comment type="caution">
    <text evidence="4">The sequence shown here is derived from an EMBL/GenBank/DDBJ whole genome shotgun (WGS) entry which is preliminary data.</text>
</comment>
<dbReference type="PANTHER" id="PTHR13341">
    <property type="entry name" value="MIR-INTERACTING SAPOSIN-LIKE PROTEIN"/>
    <property type="match status" value="1"/>
</dbReference>
<evidence type="ECO:0000259" key="3">
    <source>
        <dbReference type="Pfam" id="PF11938"/>
    </source>
</evidence>
<dbReference type="Pfam" id="PF11938">
    <property type="entry name" value="DUF3456"/>
    <property type="match status" value="1"/>
</dbReference>
<keyword evidence="5" id="KW-1185">Reference proteome</keyword>
<dbReference type="EMBL" id="BLKM01000702">
    <property type="protein sequence ID" value="GFG37508.1"/>
    <property type="molecule type" value="Genomic_DNA"/>
</dbReference>
<dbReference type="InterPro" id="IPR042415">
    <property type="entry name" value="CNPY"/>
</dbReference>
<dbReference type="Proteomes" id="UP000502823">
    <property type="component" value="Unassembled WGS sequence"/>
</dbReference>
<protein>
    <recommendedName>
        <fullName evidence="3">DUF3456 domain-containing protein</fullName>
    </recommendedName>
</protein>
<evidence type="ECO:0000313" key="5">
    <source>
        <dbReference type="Proteomes" id="UP000502823"/>
    </source>
</evidence>
<keyword evidence="2" id="KW-0472">Membrane</keyword>
<proteinExistence type="inferred from homology"/>
<reference evidence="5" key="1">
    <citation type="submission" date="2020-01" db="EMBL/GenBank/DDBJ databases">
        <title>Draft genome sequence of the Termite Coptotermes fromosanus.</title>
        <authorList>
            <person name="Itakura S."/>
            <person name="Yosikawa Y."/>
            <person name="Umezawa K."/>
        </authorList>
    </citation>
    <scope>NUCLEOTIDE SEQUENCE [LARGE SCALE GENOMIC DNA]</scope>
</reference>
<dbReference type="InterPro" id="IPR021852">
    <property type="entry name" value="DUF3456"/>
</dbReference>
<dbReference type="OrthoDB" id="192915at2759"/>
<keyword evidence="2" id="KW-0812">Transmembrane</keyword>
<gene>
    <name evidence="4" type="ORF">Cfor_09570</name>
</gene>
<keyword evidence="2" id="KW-1133">Transmembrane helix</keyword>